<feature type="chain" id="PRO_5016435123" description="Myb/SANT-like domain-containing protein" evidence="1">
    <location>
        <begin position="27"/>
        <end position="202"/>
    </location>
</feature>
<dbReference type="InterPro" id="IPR024752">
    <property type="entry name" value="Myb/SANT-like_dom"/>
</dbReference>
<feature type="signal peptide" evidence="1">
    <location>
        <begin position="1"/>
        <end position="26"/>
    </location>
</feature>
<name>A0A317YJ59_MAIZE</name>
<dbReference type="PANTHER" id="PTHR47906">
    <property type="entry name" value="OSJNBB0050O03.9 PROTEIN-RELATED"/>
    <property type="match status" value="1"/>
</dbReference>
<evidence type="ECO:0000313" key="3">
    <source>
        <dbReference type="EMBL" id="PWZ57901.1"/>
    </source>
</evidence>
<organism evidence="3">
    <name type="scientific">Zea mays</name>
    <name type="common">Maize</name>
    <dbReference type="NCBI Taxonomy" id="4577"/>
    <lineage>
        <taxon>Eukaryota</taxon>
        <taxon>Viridiplantae</taxon>
        <taxon>Streptophyta</taxon>
        <taxon>Embryophyta</taxon>
        <taxon>Tracheophyta</taxon>
        <taxon>Spermatophyta</taxon>
        <taxon>Magnoliopsida</taxon>
        <taxon>Liliopsida</taxon>
        <taxon>Poales</taxon>
        <taxon>Poaceae</taxon>
        <taxon>PACMAD clade</taxon>
        <taxon>Panicoideae</taxon>
        <taxon>Andropogonodae</taxon>
        <taxon>Andropogoneae</taxon>
        <taxon>Tripsacinae</taxon>
        <taxon>Zea</taxon>
    </lineage>
</organism>
<accession>A0A317YJ59</accession>
<dbReference type="PANTHER" id="PTHR47906:SF5">
    <property type="entry name" value="OS05G0118600 PROTEIN"/>
    <property type="match status" value="1"/>
</dbReference>
<evidence type="ECO:0000259" key="2">
    <source>
        <dbReference type="Pfam" id="PF12776"/>
    </source>
</evidence>
<dbReference type="Pfam" id="PF12776">
    <property type="entry name" value="Myb_DNA-bind_3"/>
    <property type="match status" value="1"/>
</dbReference>
<sequence length="202" mass="22874">MACASHGTGAFLACAWSPLLWPSCLGAMVPGWLSCPWAARMPVPVPTSWMLISGPKLMYCVSCFRAKTHMGKGKDKVDGDNCTRERTILWDEDQTKFMLGWYMDFIKDQHAGFKVKKQHHFKCAESLNRQFNMGVTATQVERHFRHYKENWKFIATALNKSGNTFDTTRSMVIISESEKEKLKVVACYFAQWPGDVYGGGDA</sequence>
<protein>
    <recommendedName>
        <fullName evidence="2">Myb/SANT-like domain-containing protein</fullName>
    </recommendedName>
</protein>
<dbReference type="Proteomes" id="UP000251960">
    <property type="component" value="Chromosome 1"/>
</dbReference>
<keyword evidence="1" id="KW-0732">Signal</keyword>
<gene>
    <name evidence="3" type="ORF">Zm00014a_009028</name>
</gene>
<reference evidence="3" key="1">
    <citation type="journal article" date="2018" name="Nat. Genet.">
        <title>Extensive intraspecific gene order and gene structural variations between Mo17 and other maize genomes.</title>
        <authorList>
            <person name="Sun S."/>
            <person name="Zhou Y."/>
            <person name="Chen J."/>
            <person name="Shi J."/>
            <person name="Zhao H."/>
            <person name="Zhao H."/>
            <person name="Song W."/>
            <person name="Zhang M."/>
            <person name="Cui Y."/>
            <person name="Dong X."/>
            <person name="Liu H."/>
            <person name="Ma X."/>
            <person name="Jiao Y."/>
            <person name="Wang B."/>
            <person name="Wei X."/>
            <person name="Stein J.C."/>
            <person name="Glaubitz J.C."/>
            <person name="Lu F."/>
            <person name="Yu G."/>
            <person name="Liang C."/>
            <person name="Fengler K."/>
            <person name="Li B."/>
            <person name="Rafalski A."/>
            <person name="Schnable P.S."/>
            <person name="Ware D.H."/>
            <person name="Buckler E.S."/>
            <person name="Lai J."/>
        </authorList>
    </citation>
    <scope>NUCLEOTIDE SEQUENCE [LARGE SCALE GENOMIC DNA]</scope>
    <source>
        <tissue evidence="3">Seedling</tissue>
    </source>
</reference>
<comment type="caution">
    <text evidence="3">The sequence shown here is derived from an EMBL/GenBank/DDBJ whole genome shotgun (WGS) entry which is preliminary data.</text>
</comment>
<evidence type="ECO:0000256" key="1">
    <source>
        <dbReference type="SAM" id="SignalP"/>
    </source>
</evidence>
<feature type="domain" description="Myb/SANT-like" evidence="2">
    <location>
        <begin position="105"/>
        <end position="175"/>
    </location>
</feature>
<dbReference type="EMBL" id="NCVQ01000001">
    <property type="protein sequence ID" value="PWZ57901.1"/>
    <property type="molecule type" value="Genomic_DNA"/>
</dbReference>
<dbReference type="AlphaFoldDB" id="A0A317YJ59"/>
<proteinExistence type="predicted"/>